<keyword evidence="2" id="KW-0813">Transport</keyword>
<dbReference type="InterPro" id="IPR050303">
    <property type="entry name" value="GatZ_KbaZ_carbometab"/>
</dbReference>
<evidence type="ECO:0000256" key="5">
    <source>
        <dbReference type="ARBA" id="ARBA00022683"/>
    </source>
</evidence>
<feature type="transmembrane region" description="Helical" evidence="9">
    <location>
        <begin position="7"/>
        <end position="26"/>
    </location>
</feature>
<feature type="transmembrane region" description="Helical" evidence="9">
    <location>
        <begin position="141"/>
        <end position="165"/>
    </location>
</feature>
<keyword evidence="4 10" id="KW-0762">Sugar transport</keyword>
<comment type="subcellular location">
    <subcellularLocation>
        <location evidence="1">Cell membrane</location>
        <topology evidence="1">Multi-pass membrane protein</topology>
    </subcellularLocation>
</comment>
<evidence type="ECO:0000256" key="4">
    <source>
        <dbReference type="ARBA" id="ARBA00022597"/>
    </source>
</evidence>
<keyword evidence="3" id="KW-1003">Cell membrane</keyword>
<dbReference type="InterPro" id="IPR004700">
    <property type="entry name" value="PTS_IIC_man"/>
</dbReference>
<keyword evidence="11" id="KW-1185">Reference proteome</keyword>
<dbReference type="Proteomes" id="UP001529340">
    <property type="component" value="Unassembled WGS sequence"/>
</dbReference>
<protein>
    <submittedName>
        <fullName evidence="10">PTS sugar transporter subunit IIC</fullName>
    </submittedName>
</protein>
<feature type="transmembrane region" description="Helical" evidence="9">
    <location>
        <begin position="32"/>
        <end position="55"/>
    </location>
</feature>
<gene>
    <name evidence="10" type="ORF">QUV96_03970</name>
</gene>
<comment type="caution">
    <text evidence="10">The sequence shown here is derived from an EMBL/GenBank/DDBJ whole genome shotgun (WGS) entry which is preliminary data.</text>
</comment>
<dbReference type="PANTHER" id="PTHR32502">
    <property type="entry name" value="N-ACETYLGALACTOSAMINE PERMEASE II COMPONENT-RELATED"/>
    <property type="match status" value="1"/>
</dbReference>
<evidence type="ECO:0000256" key="2">
    <source>
        <dbReference type="ARBA" id="ARBA00022448"/>
    </source>
</evidence>
<evidence type="ECO:0000313" key="10">
    <source>
        <dbReference type="EMBL" id="MDM8156794.1"/>
    </source>
</evidence>
<dbReference type="Pfam" id="PF03609">
    <property type="entry name" value="EII-Sor"/>
    <property type="match status" value="1"/>
</dbReference>
<sequence>MDISQVELIILAALGATFTWGTTAFLSLDCTFFVPFIASWILGAVLGDYKTGLIVGATIQTINMAPVMVGGMTAMDIWGATAICVPLVIRGGMDLSTALTIAAPIAVLYNILGTLVGVVWLDGVGVGIVDKLCHKGDWKHLFIFNAFIAGIPKWIVLFITCYAAISAGGAITDVVNNFPAWVTTGISTAASLLPAVGFALFLHVIGNIKFLPYFFIGYYLVWFFGMSNMLVGILGVVIGIIYLQIHNEIEEGGF</sequence>
<evidence type="ECO:0000256" key="8">
    <source>
        <dbReference type="ARBA" id="ARBA00023136"/>
    </source>
</evidence>
<evidence type="ECO:0000313" key="11">
    <source>
        <dbReference type="Proteomes" id="UP001529340"/>
    </source>
</evidence>
<keyword evidence="6 9" id="KW-0812">Transmembrane</keyword>
<name>A0ABT7UAX7_9FIRM</name>
<feature type="transmembrane region" description="Helical" evidence="9">
    <location>
        <begin position="218"/>
        <end position="245"/>
    </location>
</feature>
<evidence type="ECO:0000256" key="1">
    <source>
        <dbReference type="ARBA" id="ARBA00004651"/>
    </source>
</evidence>
<reference evidence="10 11" key="1">
    <citation type="submission" date="2023-06" db="EMBL/GenBank/DDBJ databases">
        <title>Identification and characterization of horizontal gene transfer across gut microbiota members of farm animals based on homology search.</title>
        <authorList>
            <person name="Schwarzerova J."/>
            <person name="Nykrynova M."/>
            <person name="Jureckova K."/>
            <person name="Cejkova D."/>
            <person name="Rychlik I."/>
        </authorList>
    </citation>
    <scope>NUCLEOTIDE SEQUENCE [LARGE SCALE GENOMIC DNA]</scope>
    <source>
        <strain evidence="10 11">ET39</strain>
    </source>
</reference>
<evidence type="ECO:0000256" key="7">
    <source>
        <dbReference type="ARBA" id="ARBA00022989"/>
    </source>
</evidence>
<feature type="transmembrane region" description="Helical" evidence="9">
    <location>
        <begin position="67"/>
        <end position="89"/>
    </location>
</feature>
<evidence type="ECO:0000256" key="9">
    <source>
        <dbReference type="SAM" id="Phobius"/>
    </source>
</evidence>
<keyword evidence="7 9" id="KW-1133">Transmembrane helix</keyword>
<keyword evidence="8 9" id="KW-0472">Membrane</keyword>
<dbReference type="PANTHER" id="PTHR32502:SF8">
    <property type="entry name" value="N-ACETYLGALACTOSAMINE PERMEASE IIC COMPONENT 1"/>
    <property type="match status" value="1"/>
</dbReference>
<reference evidence="11" key="2">
    <citation type="submission" date="2023-06" db="EMBL/GenBank/DDBJ databases">
        <title>Identification and characterization of horizontal gene transfer across gut microbiota members of farm animals based on homology search.</title>
        <authorList>
            <person name="Zeman M."/>
            <person name="Kubasova T."/>
            <person name="Jahodarova E."/>
            <person name="Nykrynova M."/>
            <person name="Rychlik I."/>
        </authorList>
    </citation>
    <scope>NUCLEOTIDE SEQUENCE [LARGE SCALE GENOMIC DNA]</scope>
    <source>
        <strain evidence="11">ET39</strain>
    </source>
</reference>
<organism evidence="10 11">
    <name type="scientific">Amedibacillus dolichus</name>
    <dbReference type="NCBI Taxonomy" id="31971"/>
    <lineage>
        <taxon>Bacteria</taxon>
        <taxon>Bacillati</taxon>
        <taxon>Bacillota</taxon>
        <taxon>Erysipelotrichia</taxon>
        <taxon>Erysipelotrichales</taxon>
        <taxon>Erysipelotrichaceae</taxon>
        <taxon>Amedibacillus</taxon>
    </lineage>
</organism>
<dbReference type="PROSITE" id="PS51106">
    <property type="entry name" value="PTS_EIIC_TYPE_4"/>
    <property type="match status" value="1"/>
</dbReference>
<dbReference type="RefSeq" id="WP_289607258.1">
    <property type="nucleotide sequence ID" value="NZ_JAUDCG010000012.1"/>
</dbReference>
<feature type="transmembrane region" description="Helical" evidence="9">
    <location>
        <begin position="185"/>
        <end position="206"/>
    </location>
</feature>
<proteinExistence type="predicted"/>
<evidence type="ECO:0000256" key="3">
    <source>
        <dbReference type="ARBA" id="ARBA00022475"/>
    </source>
</evidence>
<dbReference type="EMBL" id="JAUDCG010000012">
    <property type="protein sequence ID" value="MDM8156794.1"/>
    <property type="molecule type" value="Genomic_DNA"/>
</dbReference>
<evidence type="ECO:0000256" key="6">
    <source>
        <dbReference type="ARBA" id="ARBA00022692"/>
    </source>
</evidence>
<reference evidence="10 11" key="3">
    <citation type="submission" date="2023-06" db="EMBL/GenBank/DDBJ databases">
        <authorList>
            <person name="Zeman M."/>
            <person name="Kubasova T."/>
            <person name="Jahodarova E."/>
            <person name="Nykrynova M."/>
            <person name="Rychlik I."/>
        </authorList>
    </citation>
    <scope>NUCLEOTIDE SEQUENCE [LARGE SCALE GENOMIC DNA]</scope>
    <source>
        <strain evidence="10 11">ET39</strain>
    </source>
</reference>
<keyword evidence="5" id="KW-0598">Phosphotransferase system</keyword>
<feature type="transmembrane region" description="Helical" evidence="9">
    <location>
        <begin position="101"/>
        <end position="129"/>
    </location>
</feature>
<accession>A0ABT7UAX7</accession>